<dbReference type="PROSITE" id="PS50920">
    <property type="entry name" value="SOLCAR"/>
    <property type="match status" value="2"/>
</dbReference>
<dbReference type="PaxDb" id="3218-PP1S233_41V6.1"/>
<evidence type="ECO:0000256" key="3">
    <source>
        <dbReference type="ARBA" id="ARBA00022448"/>
    </source>
</evidence>
<evidence type="ECO:0000256" key="8">
    <source>
        <dbReference type="ARBA" id="ARBA00023128"/>
    </source>
</evidence>
<evidence type="ECO:0000256" key="1">
    <source>
        <dbReference type="ARBA" id="ARBA00004448"/>
    </source>
</evidence>
<gene>
    <name evidence="12" type="ORF">PHYPA_029497</name>
</gene>
<name>A0A2K1IDI8_PHYPA</name>
<evidence type="ECO:0000313" key="14">
    <source>
        <dbReference type="Proteomes" id="UP000006727"/>
    </source>
</evidence>
<evidence type="ECO:0000256" key="11">
    <source>
        <dbReference type="RuleBase" id="RU000488"/>
    </source>
</evidence>
<organism evidence="12">
    <name type="scientific">Physcomitrium patens</name>
    <name type="common">Spreading-leaved earth moss</name>
    <name type="synonym">Physcomitrella patens</name>
    <dbReference type="NCBI Taxonomy" id="3218"/>
    <lineage>
        <taxon>Eukaryota</taxon>
        <taxon>Viridiplantae</taxon>
        <taxon>Streptophyta</taxon>
        <taxon>Embryophyta</taxon>
        <taxon>Bryophyta</taxon>
        <taxon>Bryophytina</taxon>
        <taxon>Bryopsida</taxon>
        <taxon>Funariidae</taxon>
        <taxon>Funariales</taxon>
        <taxon>Funariaceae</taxon>
        <taxon>Physcomitrium</taxon>
    </lineage>
</organism>
<evidence type="ECO:0000256" key="5">
    <source>
        <dbReference type="ARBA" id="ARBA00022737"/>
    </source>
</evidence>
<proteinExistence type="inferred from homology"/>
<keyword evidence="3 11" id="KW-0813">Transport</keyword>
<dbReference type="SUPFAM" id="SSF103506">
    <property type="entry name" value="Mitochondrial carrier"/>
    <property type="match status" value="1"/>
</dbReference>
<reference evidence="12 14" key="2">
    <citation type="journal article" date="2018" name="Plant J.">
        <title>The Physcomitrella patens chromosome-scale assembly reveals moss genome structure and evolution.</title>
        <authorList>
            <person name="Lang D."/>
            <person name="Ullrich K.K."/>
            <person name="Murat F."/>
            <person name="Fuchs J."/>
            <person name="Jenkins J."/>
            <person name="Haas F.B."/>
            <person name="Piednoel M."/>
            <person name="Gundlach H."/>
            <person name="Van Bel M."/>
            <person name="Meyberg R."/>
            <person name="Vives C."/>
            <person name="Morata J."/>
            <person name="Symeonidi A."/>
            <person name="Hiss M."/>
            <person name="Muchero W."/>
            <person name="Kamisugi Y."/>
            <person name="Saleh O."/>
            <person name="Blanc G."/>
            <person name="Decker E.L."/>
            <person name="van Gessel N."/>
            <person name="Grimwood J."/>
            <person name="Hayes R.D."/>
            <person name="Graham S.W."/>
            <person name="Gunter L.E."/>
            <person name="McDaniel S.F."/>
            <person name="Hoernstein S.N.W."/>
            <person name="Larsson A."/>
            <person name="Li F.W."/>
            <person name="Perroud P.F."/>
            <person name="Phillips J."/>
            <person name="Ranjan P."/>
            <person name="Rokshar D.S."/>
            <person name="Rothfels C.J."/>
            <person name="Schneider L."/>
            <person name="Shu S."/>
            <person name="Stevenson D.W."/>
            <person name="Thummler F."/>
            <person name="Tillich M."/>
            <person name="Villarreal Aguilar J.C."/>
            <person name="Widiez T."/>
            <person name="Wong G.K."/>
            <person name="Wymore A."/>
            <person name="Zhang Y."/>
            <person name="Zimmer A.D."/>
            <person name="Quatrano R.S."/>
            <person name="Mayer K.F.X."/>
            <person name="Goodstein D."/>
            <person name="Casacuberta J.M."/>
            <person name="Vandepoele K."/>
            <person name="Reski R."/>
            <person name="Cuming A.C."/>
            <person name="Tuskan G.A."/>
            <person name="Maumus F."/>
            <person name="Salse J."/>
            <person name="Schmutz J."/>
            <person name="Rensing S.A."/>
        </authorList>
    </citation>
    <scope>NUCLEOTIDE SEQUENCE [LARGE SCALE GENOMIC DNA]</scope>
    <source>
        <strain evidence="13 14">cv. Gransden 2004</strain>
    </source>
</reference>
<dbReference type="Proteomes" id="UP000006727">
    <property type="component" value="Chromosome 25"/>
</dbReference>
<evidence type="ECO:0000256" key="4">
    <source>
        <dbReference type="ARBA" id="ARBA00022692"/>
    </source>
</evidence>
<dbReference type="STRING" id="3218.A0A2K1IDI8"/>
<evidence type="ECO:0000256" key="2">
    <source>
        <dbReference type="ARBA" id="ARBA00006375"/>
    </source>
</evidence>
<comment type="subcellular location">
    <subcellularLocation>
        <location evidence="1">Mitochondrion inner membrane</location>
        <topology evidence="1">Multi-pass membrane protein</topology>
    </subcellularLocation>
</comment>
<keyword evidence="14" id="KW-1185">Reference proteome</keyword>
<feature type="repeat" description="Solcar" evidence="10">
    <location>
        <begin position="99"/>
        <end position="183"/>
    </location>
</feature>
<evidence type="ECO:0000256" key="6">
    <source>
        <dbReference type="ARBA" id="ARBA00022792"/>
    </source>
</evidence>
<keyword evidence="6" id="KW-0999">Mitochondrion inner membrane</keyword>
<protein>
    <submittedName>
        <fullName evidence="12 13">Uncharacterized protein</fullName>
    </submittedName>
</protein>
<dbReference type="EnsemblPlants" id="Pp3c25_2450V3.1">
    <property type="protein sequence ID" value="Pp3c25_2450V3.1"/>
    <property type="gene ID" value="Pp3c25_2450"/>
</dbReference>
<dbReference type="InterPro" id="IPR044677">
    <property type="entry name" value="SLC25A3/Pic2/Mir1-like"/>
</dbReference>
<feature type="repeat" description="Solcar" evidence="10">
    <location>
        <begin position="196"/>
        <end position="266"/>
    </location>
</feature>
<accession>A0A2K1IDI8</accession>
<keyword evidence="8" id="KW-0496">Mitochondrion</keyword>
<evidence type="ECO:0000313" key="12">
    <source>
        <dbReference type="EMBL" id="PNR27345.1"/>
    </source>
</evidence>
<dbReference type="GO" id="GO:0005743">
    <property type="term" value="C:mitochondrial inner membrane"/>
    <property type="evidence" value="ECO:0007669"/>
    <property type="project" value="UniProtKB-SubCell"/>
</dbReference>
<reference evidence="13" key="3">
    <citation type="submission" date="2020-12" db="UniProtKB">
        <authorList>
            <consortium name="EnsemblPlants"/>
        </authorList>
    </citation>
    <scope>IDENTIFICATION</scope>
</reference>
<keyword evidence="5" id="KW-0677">Repeat</keyword>
<dbReference type="EMBL" id="ABEU02000025">
    <property type="protein sequence ID" value="PNR27345.1"/>
    <property type="molecule type" value="Genomic_DNA"/>
</dbReference>
<evidence type="ECO:0000256" key="7">
    <source>
        <dbReference type="ARBA" id="ARBA00022989"/>
    </source>
</evidence>
<dbReference type="PANTHER" id="PTHR45671:SF10">
    <property type="entry name" value="SOLUTE CARRIER FAMILY 25 MEMBER 3"/>
    <property type="match status" value="1"/>
</dbReference>
<sequence>MTASENQGLLPDYLYRSRGALSALVGIAGVSTSSPCGSRRRSTLGLAQVHDDVFRQFRSGTCFDERVGSTGRSTGRDGLGKFMIPGISETRQIPLHTGEFYAYCAFGGVLSCGITHTGVTPLDIVKCNMQIDPGKYEFIGSGFKLIMADQGLKGLYKGWGPTLIGYSLQGACKFGLYEYFKHMYAEMAGEPFATDHKSLVFLAGSASAEFVADIALCPFEAIKVRVQTQPGYAKGLTDGMSKFLATEGFTGYMPLIFHVVCSISTN</sequence>
<keyword evidence="4 10" id="KW-0812">Transmembrane</keyword>
<dbReference type="AlphaFoldDB" id="A0A2K1IDI8"/>
<reference evidence="12 14" key="1">
    <citation type="journal article" date="2008" name="Science">
        <title>The Physcomitrella genome reveals evolutionary insights into the conquest of land by plants.</title>
        <authorList>
            <person name="Rensing S."/>
            <person name="Lang D."/>
            <person name="Zimmer A."/>
            <person name="Terry A."/>
            <person name="Salamov A."/>
            <person name="Shapiro H."/>
            <person name="Nishiyama T."/>
            <person name="Perroud P.-F."/>
            <person name="Lindquist E."/>
            <person name="Kamisugi Y."/>
            <person name="Tanahashi T."/>
            <person name="Sakakibara K."/>
            <person name="Fujita T."/>
            <person name="Oishi K."/>
            <person name="Shin-I T."/>
            <person name="Kuroki Y."/>
            <person name="Toyoda A."/>
            <person name="Suzuki Y."/>
            <person name="Hashimoto A."/>
            <person name="Yamaguchi K."/>
            <person name="Sugano A."/>
            <person name="Kohara Y."/>
            <person name="Fujiyama A."/>
            <person name="Anterola A."/>
            <person name="Aoki S."/>
            <person name="Ashton N."/>
            <person name="Barbazuk W.B."/>
            <person name="Barker E."/>
            <person name="Bennetzen J."/>
            <person name="Bezanilla M."/>
            <person name="Blankenship R."/>
            <person name="Cho S.H."/>
            <person name="Dutcher S."/>
            <person name="Estelle M."/>
            <person name="Fawcett J.A."/>
            <person name="Gundlach H."/>
            <person name="Hanada K."/>
            <person name="Heyl A."/>
            <person name="Hicks K.A."/>
            <person name="Hugh J."/>
            <person name="Lohr M."/>
            <person name="Mayer K."/>
            <person name="Melkozernov A."/>
            <person name="Murata T."/>
            <person name="Nelson D."/>
            <person name="Pils B."/>
            <person name="Prigge M."/>
            <person name="Reiss B."/>
            <person name="Renner T."/>
            <person name="Rombauts S."/>
            <person name="Rushton P."/>
            <person name="Sanderfoot A."/>
            <person name="Schween G."/>
            <person name="Shiu S.-H."/>
            <person name="Stueber K."/>
            <person name="Theodoulou F.L."/>
            <person name="Tu H."/>
            <person name="Van de Peer Y."/>
            <person name="Verrier P.J."/>
            <person name="Waters E."/>
            <person name="Wood A."/>
            <person name="Yang L."/>
            <person name="Cove D."/>
            <person name="Cuming A."/>
            <person name="Hasebe M."/>
            <person name="Lucas S."/>
            <person name="Mishler D.B."/>
            <person name="Reski R."/>
            <person name="Grigoriev I."/>
            <person name="Quatrano R.S."/>
            <person name="Boore J.L."/>
        </authorList>
    </citation>
    <scope>NUCLEOTIDE SEQUENCE [LARGE SCALE GENOMIC DNA]</scope>
    <source>
        <strain evidence="13 14">cv. Gransden 2004</strain>
    </source>
</reference>
<evidence type="ECO:0000313" key="13">
    <source>
        <dbReference type="EnsemblPlants" id="Pp3c25_2450V3.1"/>
    </source>
</evidence>
<dbReference type="Gramene" id="Pp3c25_2450V3.2">
    <property type="protein sequence ID" value="Pp3c25_2450V3.2"/>
    <property type="gene ID" value="Pp3c25_2450"/>
</dbReference>
<dbReference type="InterPro" id="IPR018108">
    <property type="entry name" value="MCP_transmembrane"/>
</dbReference>
<dbReference type="Gene3D" id="1.50.40.10">
    <property type="entry name" value="Mitochondrial carrier domain"/>
    <property type="match status" value="1"/>
</dbReference>
<evidence type="ECO:0000256" key="10">
    <source>
        <dbReference type="PROSITE-ProRule" id="PRU00282"/>
    </source>
</evidence>
<dbReference type="PANTHER" id="PTHR45671">
    <property type="entry name" value="SOLUTE CARRIER FAMILY 25 (MITOCHONDRIAL CARRIER PHOSPHATE CARRIER), MEMBER 3, LIKE-RELATED-RELATED"/>
    <property type="match status" value="1"/>
</dbReference>
<dbReference type="InParanoid" id="A0A2K1IDI8"/>
<dbReference type="Gramene" id="Pp3c25_2450V3.1">
    <property type="protein sequence ID" value="Pp3c25_2450V3.1"/>
    <property type="gene ID" value="Pp3c25_2450"/>
</dbReference>
<evidence type="ECO:0000256" key="9">
    <source>
        <dbReference type="ARBA" id="ARBA00023136"/>
    </source>
</evidence>
<dbReference type="EnsemblPlants" id="Pp3c25_2450V3.2">
    <property type="protein sequence ID" value="Pp3c25_2450V3.2"/>
    <property type="gene ID" value="Pp3c25_2450"/>
</dbReference>
<keyword evidence="7" id="KW-1133">Transmembrane helix</keyword>
<dbReference type="InterPro" id="IPR023395">
    <property type="entry name" value="MCP_dom_sf"/>
</dbReference>
<keyword evidence="9 10" id="KW-0472">Membrane</keyword>
<comment type="similarity">
    <text evidence="2 11">Belongs to the mitochondrial carrier (TC 2.A.29) family.</text>
</comment>
<dbReference type="Pfam" id="PF00153">
    <property type="entry name" value="Mito_carr"/>
    <property type="match status" value="2"/>
</dbReference>
<dbReference type="GO" id="GO:0005315">
    <property type="term" value="F:phosphate transmembrane transporter activity"/>
    <property type="evidence" value="ECO:0007669"/>
    <property type="project" value="InterPro"/>
</dbReference>
<dbReference type="GO" id="GO:1990547">
    <property type="term" value="P:mitochondrial phosphate ion transmembrane transport"/>
    <property type="evidence" value="ECO:0007669"/>
    <property type="project" value="InterPro"/>
</dbReference>